<dbReference type="Proteomes" id="UP000507470">
    <property type="component" value="Unassembled WGS sequence"/>
</dbReference>
<gene>
    <name evidence="3" type="ORF">MCOR_9793</name>
</gene>
<dbReference type="AlphaFoldDB" id="A0A6J8ANM1"/>
<evidence type="ECO:0000256" key="1">
    <source>
        <dbReference type="SAM" id="Coils"/>
    </source>
</evidence>
<dbReference type="OrthoDB" id="20839at2759"/>
<reference evidence="3 4" key="1">
    <citation type="submission" date="2020-06" db="EMBL/GenBank/DDBJ databases">
        <authorList>
            <person name="Li R."/>
            <person name="Bekaert M."/>
        </authorList>
    </citation>
    <scope>NUCLEOTIDE SEQUENCE [LARGE SCALE GENOMIC DNA]</scope>
    <source>
        <strain evidence="4">wild</strain>
    </source>
</reference>
<feature type="coiled-coil region" evidence="1">
    <location>
        <begin position="329"/>
        <end position="405"/>
    </location>
</feature>
<protein>
    <recommendedName>
        <fullName evidence="5">DZIP3-like HEPN domain-containing protein</fullName>
    </recommendedName>
</protein>
<feature type="region of interest" description="Disordered" evidence="2">
    <location>
        <begin position="458"/>
        <end position="478"/>
    </location>
</feature>
<sequence>MYVGVSHVYTTYILIDRSLKELKTRKACDNEYSKGKAVLKTVDIFRRNFLEGCPHSIYHLWRNSVACCECEDSAFVRKTDRCLKEEEIKELFKVGPNITQEHFIVIGNTVKQNCICDVRVNDRCALDKLDIRLAYTLIKNCVSLRPAEEMWLRTVNDIVYKLDHEESLSSVDQETLDRWWTMLEGSVLGLASKVAPTFFEESVETSIDLLKISNFDVKCVIDMLDKIKDEKCLGIRKQHGRISTDIFTNNSPYQVGALKEEMKEDFQQGKDIKPERTTIKTECTSSLIDGNCFNECPLCHNNVCCNKCEKSLEKIKTMDQQHEQECELIQALLKQEEKSHQKIAELEQKCEANNEKIKTLEKQVDVGRKQEEKNRQKITELEKKCEANNEKMKTLEKQSDMEKEKMQTMANYRKLKRSVIKKCFDRVEEARKCFDRVEEARKCFDRVEEARREYDTMEEQEEHAYEERQKKKARFEEKEDDDIIRGHILQEKQDEKEVDDNAVCDVCKDVRRFLFSKLSCFNRFFYDKNLIY</sequence>
<proteinExistence type="predicted"/>
<feature type="compositionally biased region" description="Basic and acidic residues" evidence="2">
    <location>
        <begin position="462"/>
        <end position="478"/>
    </location>
</feature>
<keyword evidence="4" id="KW-1185">Reference proteome</keyword>
<accession>A0A6J8ANM1</accession>
<evidence type="ECO:0008006" key="5">
    <source>
        <dbReference type="Google" id="ProtNLM"/>
    </source>
</evidence>
<name>A0A6J8ANM1_MYTCO</name>
<evidence type="ECO:0000256" key="2">
    <source>
        <dbReference type="SAM" id="MobiDB-lite"/>
    </source>
</evidence>
<keyword evidence="1" id="KW-0175">Coiled coil</keyword>
<organism evidence="3 4">
    <name type="scientific">Mytilus coruscus</name>
    <name type="common">Sea mussel</name>
    <dbReference type="NCBI Taxonomy" id="42192"/>
    <lineage>
        <taxon>Eukaryota</taxon>
        <taxon>Metazoa</taxon>
        <taxon>Spiralia</taxon>
        <taxon>Lophotrochozoa</taxon>
        <taxon>Mollusca</taxon>
        <taxon>Bivalvia</taxon>
        <taxon>Autobranchia</taxon>
        <taxon>Pteriomorphia</taxon>
        <taxon>Mytilida</taxon>
        <taxon>Mytiloidea</taxon>
        <taxon>Mytilidae</taxon>
        <taxon>Mytilinae</taxon>
        <taxon>Mytilus</taxon>
    </lineage>
</organism>
<evidence type="ECO:0000313" key="3">
    <source>
        <dbReference type="EMBL" id="CAC5371265.1"/>
    </source>
</evidence>
<evidence type="ECO:0000313" key="4">
    <source>
        <dbReference type="Proteomes" id="UP000507470"/>
    </source>
</evidence>
<dbReference type="EMBL" id="CACVKT020001750">
    <property type="protein sequence ID" value="CAC5371265.1"/>
    <property type="molecule type" value="Genomic_DNA"/>
</dbReference>